<feature type="domain" description="EF-hand" evidence="4">
    <location>
        <begin position="105"/>
        <end position="140"/>
    </location>
</feature>
<keyword evidence="5" id="KW-1185">Reference proteome</keyword>
<gene>
    <name evidence="6" type="primary">Cabp5</name>
</gene>
<dbReference type="Proteomes" id="UP000694906">
    <property type="component" value="Unplaced"/>
</dbReference>
<proteinExistence type="predicted"/>
<sequence>MQFPMGPPCIFLRKGIAEKQRERPLGQDEIEELREAFLEFDKDRDGFFSFKDLGSLMRTMGYVPTEMELTELGQQVCMNLGGHVDFEDFVELMTPKSLAETAGMIGVQEMRDAFKEFDANGDGEITLGELQQAMQRLLGEKLTTQEIAEVVQEADINRDGTVDFEEFVKMMSRRGGPRSSRYSLPGNMDEMRVEDRISVTPCMTVGGRV</sequence>
<dbReference type="InterPro" id="IPR043582">
    <property type="entry name" value="CaBP1/2/4/5"/>
</dbReference>
<dbReference type="InterPro" id="IPR002048">
    <property type="entry name" value="EF_hand_dom"/>
</dbReference>
<dbReference type="FunFam" id="1.10.238.10:FF:000037">
    <property type="entry name" value="calcium-binding protein 1 isoform X2"/>
    <property type="match status" value="1"/>
</dbReference>
<evidence type="ECO:0000256" key="2">
    <source>
        <dbReference type="ARBA" id="ARBA00022737"/>
    </source>
</evidence>
<dbReference type="PANTHER" id="PTHR45917">
    <property type="entry name" value="CALCIUM-BINDING PROTEIN 1-RELATED"/>
    <property type="match status" value="1"/>
</dbReference>
<dbReference type="GO" id="GO:0005737">
    <property type="term" value="C:cytoplasm"/>
    <property type="evidence" value="ECO:0007669"/>
    <property type="project" value="TreeGrafter"/>
</dbReference>
<dbReference type="FunFam" id="1.10.238.10:FF:000069">
    <property type="entry name" value="calcium-binding protein 1 isoform X1"/>
    <property type="match status" value="1"/>
</dbReference>
<feature type="domain" description="EF-hand" evidence="4">
    <location>
        <begin position="142"/>
        <end position="177"/>
    </location>
</feature>
<accession>A0AAX6Q425</accession>
<dbReference type="InterPro" id="IPR011992">
    <property type="entry name" value="EF-hand-dom_pair"/>
</dbReference>
<protein>
    <submittedName>
        <fullName evidence="6">Calcium-binding protein 5</fullName>
    </submittedName>
</protein>
<dbReference type="AlphaFoldDB" id="A0AAX6Q425"/>
<dbReference type="CTD" id="56344"/>
<dbReference type="Pfam" id="PF13499">
    <property type="entry name" value="EF-hand_7"/>
    <property type="match status" value="2"/>
</dbReference>
<dbReference type="PANTHER" id="PTHR45917:SF3">
    <property type="entry name" value="CALCIUM-BINDING PROTEIN 5"/>
    <property type="match status" value="1"/>
</dbReference>
<dbReference type="PROSITE" id="PS50222">
    <property type="entry name" value="EF_HAND_2"/>
    <property type="match status" value="3"/>
</dbReference>
<dbReference type="CDD" id="cd00051">
    <property type="entry name" value="EFh"/>
    <property type="match status" value="1"/>
</dbReference>
<dbReference type="KEGG" id="hgl:101713447"/>
<evidence type="ECO:0000256" key="1">
    <source>
        <dbReference type="ARBA" id="ARBA00022723"/>
    </source>
</evidence>
<dbReference type="InterPro" id="IPR018247">
    <property type="entry name" value="EF_Hand_1_Ca_BS"/>
</dbReference>
<dbReference type="RefSeq" id="XP_004867269.1">
    <property type="nucleotide sequence ID" value="XM_004867212.2"/>
</dbReference>
<dbReference type="GO" id="GO:0005246">
    <property type="term" value="F:calcium channel regulator activity"/>
    <property type="evidence" value="ECO:0007669"/>
    <property type="project" value="TreeGrafter"/>
</dbReference>
<keyword evidence="2" id="KW-0677">Repeat</keyword>
<name>A0AAX6Q425_HETGA</name>
<evidence type="ECO:0000313" key="5">
    <source>
        <dbReference type="Proteomes" id="UP000694906"/>
    </source>
</evidence>
<dbReference type="PROSITE" id="PS00018">
    <property type="entry name" value="EF_HAND_1"/>
    <property type="match status" value="2"/>
</dbReference>
<dbReference type="SMART" id="SM00054">
    <property type="entry name" value="EFh"/>
    <property type="match status" value="3"/>
</dbReference>
<dbReference type="Gene3D" id="1.10.238.10">
    <property type="entry name" value="EF-hand"/>
    <property type="match status" value="2"/>
</dbReference>
<dbReference type="GeneID" id="101713447"/>
<organism evidence="5 6">
    <name type="scientific">Heterocephalus glaber</name>
    <name type="common">Naked mole rat</name>
    <dbReference type="NCBI Taxonomy" id="10181"/>
    <lineage>
        <taxon>Eukaryota</taxon>
        <taxon>Metazoa</taxon>
        <taxon>Chordata</taxon>
        <taxon>Craniata</taxon>
        <taxon>Vertebrata</taxon>
        <taxon>Euteleostomi</taxon>
        <taxon>Mammalia</taxon>
        <taxon>Eutheria</taxon>
        <taxon>Euarchontoglires</taxon>
        <taxon>Glires</taxon>
        <taxon>Rodentia</taxon>
        <taxon>Hystricomorpha</taxon>
        <taxon>Bathyergidae</taxon>
        <taxon>Heterocephalus</taxon>
    </lineage>
</organism>
<dbReference type="GO" id="GO:0005509">
    <property type="term" value="F:calcium ion binding"/>
    <property type="evidence" value="ECO:0007669"/>
    <property type="project" value="InterPro"/>
</dbReference>
<evidence type="ECO:0000256" key="3">
    <source>
        <dbReference type="ARBA" id="ARBA00022837"/>
    </source>
</evidence>
<feature type="domain" description="EF-hand" evidence="4">
    <location>
        <begin position="28"/>
        <end position="63"/>
    </location>
</feature>
<keyword evidence="1" id="KW-0479">Metal-binding</keyword>
<keyword evidence="3" id="KW-0106">Calcium</keyword>
<reference evidence="6" key="1">
    <citation type="submission" date="2025-08" db="UniProtKB">
        <authorList>
            <consortium name="RefSeq"/>
        </authorList>
    </citation>
    <scope>IDENTIFICATION</scope>
</reference>
<evidence type="ECO:0000259" key="4">
    <source>
        <dbReference type="PROSITE" id="PS50222"/>
    </source>
</evidence>
<evidence type="ECO:0000313" key="6">
    <source>
        <dbReference type="RefSeq" id="XP_004867269.1"/>
    </source>
</evidence>
<dbReference type="SUPFAM" id="SSF47473">
    <property type="entry name" value="EF-hand"/>
    <property type="match status" value="1"/>
</dbReference>